<sequence length="239" mass="25797">MNWFEMPPVNLRILQDNNSVSGGDAVTSTPAAAQSGLTSQCDGAEIAQLKRKCSCRATASQKNGRAVASQILQEPRHGSPRLDKVPVPVPGVEDAEVKRAAPKRTGGGGDAAQRLSNLQLWREWEKVYNKCEIKAEMKPRETKEERPGFSPRLSLLLTLTISGGGGHDEIFYATYAACTLRPLQPPPVILERRRSVGTPGGITSRPQLSSLSSSHSSGSSPQCRALCRSSEIPAEHPFD</sequence>
<dbReference type="AlphaFoldDB" id="A0A4Z2IKF2"/>
<accession>A0A4Z2IKF2</accession>
<comment type="caution">
    <text evidence="2">The sequence shown here is derived from an EMBL/GenBank/DDBJ whole genome shotgun (WGS) entry which is preliminary data.</text>
</comment>
<feature type="region of interest" description="Disordered" evidence="1">
    <location>
        <begin position="64"/>
        <end position="88"/>
    </location>
</feature>
<gene>
    <name evidence="2" type="ORF">EYF80_011252</name>
</gene>
<name>A0A4Z2IKF2_9TELE</name>
<keyword evidence="3" id="KW-1185">Reference proteome</keyword>
<reference evidence="2 3" key="1">
    <citation type="submission" date="2019-03" db="EMBL/GenBank/DDBJ databases">
        <title>First draft genome of Liparis tanakae, snailfish: a comprehensive survey of snailfish specific genes.</title>
        <authorList>
            <person name="Kim W."/>
            <person name="Song I."/>
            <person name="Jeong J.-H."/>
            <person name="Kim D."/>
            <person name="Kim S."/>
            <person name="Ryu S."/>
            <person name="Song J.Y."/>
            <person name="Lee S.K."/>
        </authorList>
    </citation>
    <scope>NUCLEOTIDE SEQUENCE [LARGE SCALE GENOMIC DNA]</scope>
    <source>
        <tissue evidence="2">Muscle</tissue>
    </source>
</reference>
<feature type="compositionally biased region" description="Basic and acidic residues" evidence="1">
    <location>
        <begin position="74"/>
        <end position="84"/>
    </location>
</feature>
<organism evidence="2 3">
    <name type="scientific">Liparis tanakae</name>
    <name type="common">Tanaka's snailfish</name>
    <dbReference type="NCBI Taxonomy" id="230148"/>
    <lineage>
        <taxon>Eukaryota</taxon>
        <taxon>Metazoa</taxon>
        <taxon>Chordata</taxon>
        <taxon>Craniata</taxon>
        <taxon>Vertebrata</taxon>
        <taxon>Euteleostomi</taxon>
        <taxon>Actinopterygii</taxon>
        <taxon>Neopterygii</taxon>
        <taxon>Teleostei</taxon>
        <taxon>Neoteleostei</taxon>
        <taxon>Acanthomorphata</taxon>
        <taxon>Eupercaria</taxon>
        <taxon>Perciformes</taxon>
        <taxon>Cottioidei</taxon>
        <taxon>Cottales</taxon>
        <taxon>Liparidae</taxon>
        <taxon>Liparis</taxon>
    </lineage>
</organism>
<dbReference type="EMBL" id="SRLO01000073">
    <property type="protein sequence ID" value="TNN78469.1"/>
    <property type="molecule type" value="Genomic_DNA"/>
</dbReference>
<feature type="compositionally biased region" description="Low complexity" evidence="1">
    <location>
        <begin position="208"/>
        <end position="220"/>
    </location>
</feature>
<evidence type="ECO:0000313" key="3">
    <source>
        <dbReference type="Proteomes" id="UP000314294"/>
    </source>
</evidence>
<feature type="region of interest" description="Disordered" evidence="1">
    <location>
        <begin position="193"/>
        <end position="226"/>
    </location>
</feature>
<protein>
    <submittedName>
        <fullName evidence="2">Uncharacterized protein</fullName>
    </submittedName>
</protein>
<evidence type="ECO:0000256" key="1">
    <source>
        <dbReference type="SAM" id="MobiDB-lite"/>
    </source>
</evidence>
<proteinExistence type="predicted"/>
<evidence type="ECO:0000313" key="2">
    <source>
        <dbReference type="EMBL" id="TNN78469.1"/>
    </source>
</evidence>
<dbReference type="Proteomes" id="UP000314294">
    <property type="component" value="Unassembled WGS sequence"/>
</dbReference>